<dbReference type="AlphaFoldDB" id="A0A1M5AHV9"/>
<dbReference type="OrthoDB" id="2989923at2"/>
<dbReference type="STRING" id="112248.SAMN05444392_1145"/>
<name>A0A1M5AHV9_9BACL</name>
<evidence type="ECO:0000313" key="1">
    <source>
        <dbReference type="EMBL" id="SHF29704.1"/>
    </source>
</evidence>
<dbReference type="RefSeq" id="WP_073157089.1">
    <property type="nucleotide sequence ID" value="NZ_FQVL01000014.1"/>
</dbReference>
<reference evidence="1 2" key="1">
    <citation type="submission" date="2016-11" db="EMBL/GenBank/DDBJ databases">
        <authorList>
            <person name="Jaros S."/>
            <person name="Januszkiewicz K."/>
            <person name="Wedrychowicz H."/>
        </authorList>
    </citation>
    <scope>NUCLEOTIDE SEQUENCE [LARGE SCALE GENOMIC DNA]</scope>
    <source>
        <strain evidence="1 2">DSM 44666</strain>
    </source>
</reference>
<dbReference type="Proteomes" id="UP000184476">
    <property type="component" value="Unassembled WGS sequence"/>
</dbReference>
<organism evidence="1 2">
    <name type="scientific">Seinonella peptonophila</name>
    <dbReference type="NCBI Taxonomy" id="112248"/>
    <lineage>
        <taxon>Bacteria</taxon>
        <taxon>Bacillati</taxon>
        <taxon>Bacillota</taxon>
        <taxon>Bacilli</taxon>
        <taxon>Bacillales</taxon>
        <taxon>Thermoactinomycetaceae</taxon>
        <taxon>Seinonella</taxon>
    </lineage>
</organism>
<dbReference type="EMBL" id="FQVL01000014">
    <property type="protein sequence ID" value="SHF29704.1"/>
    <property type="molecule type" value="Genomic_DNA"/>
</dbReference>
<sequence length="85" mass="9838">MFQVEIRGLEEAQHPFYIIVYGIMQDGNEWLQSVARFVNTNQGGKVQFLEPDLKKMQQLENGIELINQVEQTILEEGRRLSADQS</sequence>
<proteinExistence type="predicted"/>
<accession>A0A1M5AHV9</accession>
<gene>
    <name evidence="1" type="ORF">SAMN05444392_1145</name>
</gene>
<protein>
    <submittedName>
        <fullName evidence="1">Uncharacterized protein</fullName>
    </submittedName>
</protein>
<evidence type="ECO:0000313" key="2">
    <source>
        <dbReference type="Proteomes" id="UP000184476"/>
    </source>
</evidence>
<keyword evidence="2" id="KW-1185">Reference proteome</keyword>